<sequence length="269" mass="29862">MSVYMDLNIIAISDKKRLQNIIETAAHLGYSTVAINYVVEPQQKKQQIPKPLSASELCEKLPIVQGKSRPIKVLNRLTVVATEASHFRPSSEYKNFDILAVYPKTEKLFHAACMTYDVDIISIATTEKQPFYCKRSPVNGAIERGVFFEISYTAAIRDSTMKKYTIANAINLVDVCKGKNVILTSGVENPLELRGPYDIANLGLVFGLSEGDAKAAVSTNCRSVILHGETRMTALGIIHMMMKKKKSQPPIEQPEEETPAVKRAKTETL</sequence>
<evidence type="ECO:0000256" key="8">
    <source>
        <dbReference type="ARBA" id="ARBA00053284"/>
    </source>
</evidence>
<organism evidence="13 14">
    <name type="scientific">Ictalurus punctatus</name>
    <name type="common">Channel catfish</name>
    <name type="synonym">Silurus punctatus</name>
    <dbReference type="NCBI Taxonomy" id="7998"/>
    <lineage>
        <taxon>Eukaryota</taxon>
        <taxon>Metazoa</taxon>
        <taxon>Chordata</taxon>
        <taxon>Craniata</taxon>
        <taxon>Vertebrata</taxon>
        <taxon>Euteleostomi</taxon>
        <taxon>Actinopterygii</taxon>
        <taxon>Neopterygii</taxon>
        <taxon>Teleostei</taxon>
        <taxon>Ostariophysi</taxon>
        <taxon>Siluriformes</taxon>
        <taxon>Ictaluridae</taxon>
        <taxon>Ictalurus</taxon>
    </lineage>
</organism>
<dbReference type="GO" id="GO:0008033">
    <property type="term" value="P:tRNA processing"/>
    <property type="evidence" value="ECO:0007669"/>
    <property type="project" value="UniProtKB-KW"/>
</dbReference>
<dbReference type="AlphaFoldDB" id="A0A2D0SC56"/>
<dbReference type="CTD" id="10556"/>
<evidence type="ECO:0000256" key="7">
    <source>
        <dbReference type="ARBA" id="ARBA00023242"/>
    </source>
</evidence>
<evidence type="ECO:0000256" key="4">
    <source>
        <dbReference type="ARBA" id="ARBA00022553"/>
    </source>
</evidence>
<comment type="subunit">
    <text evidence="9">Component of nuclear RNase P and RNase MRP ribonucleoproteins. RNase P consists of a catalytic RNA moiety and about 10 protein subunits; POP1, POP4, POP5, POP7, RPP14, RPP21, RPP25, RPP30, RPP38 and RPP40. Within the RNase P complex, POP1, POP7 and RPP25 form the 'finger' subcomplex, POP5, RPP14, RPP40 and homodimeric RPP30 form the 'palm' subcomplex, and RPP21, POP4 and RPP38 form the 'wrist' subcomplex. All subunits of the RNase P complex interact with the catalytic RNA. Several subunits of RNase P are also part of the RNase MRP complex. RNase MRP consists of a catalytic RNA moiety and about 8 protein subunits; POP1, POP7, RPP25, RPP30, RPP38, RPP40 and possibly also POP4 and POP5.</text>
</comment>
<dbReference type="KEGG" id="ipu:108274261"/>
<accession>A0A2D0SC56</accession>
<dbReference type="InterPro" id="IPR018130">
    <property type="entry name" value="Ribosomal_uS2_CS"/>
</dbReference>
<keyword evidence="5" id="KW-0819">tRNA processing</keyword>
<dbReference type="Gene3D" id="3.20.20.140">
    <property type="entry name" value="Metal-dependent hydrolases"/>
    <property type="match status" value="1"/>
</dbReference>
<protein>
    <recommendedName>
        <fullName evidence="10">Ribonuclease P protein subunit p30</fullName>
    </recommendedName>
    <alternativeName>
        <fullName evidence="11">RNase P subunit 2</fullName>
    </alternativeName>
</protein>
<evidence type="ECO:0000256" key="5">
    <source>
        <dbReference type="ARBA" id="ARBA00022694"/>
    </source>
</evidence>
<dbReference type="FunFam" id="3.20.20.140:FF:000031">
    <property type="entry name" value="ribonuclease P protein subunit p30"/>
    <property type="match status" value="1"/>
</dbReference>
<dbReference type="RefSeq" id="XP_017339815.1">
    <property type="nucleotide sequence ID" value="XM_017484326.3"/>
</dbReference>
<evidence type="ECO:0000313" key="14">
    <source>
        <dbReference type="RefSeq" id="XP_017339815.1"/>
    </source>
</evidence>
<evidence type="ECO:0000256" key="10">
    <source>
        <dbReference type="ARBA" id="ARBA00068480"/>
    </source>
</evidence>
<keyword evidence="3" id="KW-0698">rRNA processing</keyword>
<keyword evidence="13" id="KW-1185">Reference proteome</keyword>
<evidence type="ECO:0000256" key="9">
    <source>
        <dbReference type="ARBA" id="ARBA00065838"/>
    </source>
</evidence>
<dbReference type="GO" id="GO:0003723">
    <property type="term" value="F:RNA binding"/>
    <property type="evidence" value="ECO:0007669"/>
    <property type="project" value="TreeGrafter"/>
</dbReference>
<dbReference type="Pfam" id="PF01876">
    <property type="entry name" value="RNase_P_p30"/>
    <property type="match status" value="1"/>
</dbReference>
<feature type="region of interest" description="Disordered" evidence="12">
    <location>
        <begin position="245"/>
        <end position="269"/>
    </location>
</feature>
<evidence type="ECO:0000256" key="11">
    <source>
        <dbReference type="ARBA" id="ARBA00075070"/>
    </source>
</evidence>
<dbReference type="SUPFAM" id="SSF89550">
    <property type="entry name" value="PHP domain-like"/>
    <property type="match status" value="1"/>
</dbReference>
<gene>
    <name evidence="14" type="primary">rpp30</name>
</gene>
<dbReference type="GeneID" id="108274261"/>
<evidence type="ECO:0000256" key="12">
    <source>
        <dbReference type="SAM" id="MobiDB-lite"/>
    </source>
</evidence>
<dbReference type="GO" id="GO:0005655">
    <property type="term" value="C:nucleolar ribonuclease P complex"/>
    <property type="evidence" value="ECO:0007669"/>
    <property type="project" value="TreeGrafter"/>
</dbReference>
<evidence type="ECO:0000256" key="1">
    <source>
        <dbReference type="ARBA" id="ARBA00004604"/>
    </source>
</evidence>
<comment type="function">
    <text evidence="8">Component of ribonuclease P, a ribonucleoprotein complex that generates mature tRNA molecules by cleaving their 5'-ends. Also a component of the MRP ribonuclease complex, which cleaves pre-rRNA sequences.</text>
</comment>
<dbReference type="STRING" id="7998.ENSIPUP00000005578"/>
<dbReference type="GO" id="GO:0006364">
    <property type="term" value="P:rRNA processing"/>
    <property type="evidence" value="ECO:0007669"/>
    <property type="project" value="UniProtKB-KW"/>
</dbReference>
<evidence type="ECO:0000313" key="13">
    <source>
        <dbReference type="Proteomes" id="UP000221080"/>
    </source>
</evidence>
<reference evidence="14" key="2">
    <citation type="submission" date="2025-08" db="UniProtKB">
        <authorList>
            <consortium name="RefSeq"/>
        </authorList>
    </citation>
    <scope>IDENTIFICATION</scope>
    <source>
        <tissue evidence="14">Blood</tissue>
    </source>
</reference>
<evidence type="ECO:0000256" key="6">
    <source>
        <dbReference type="ARBA" id="ARBA00022990"/>
    </source>
</evidence>
<dbReference type="PANTHER" id="PTHR13031:SF0">
    <property type="entry name" value="RIBONUCLEASE P PROTEIN SUBUNIT P30"/>
    <property type="match status" value="1"/>
</dbReference>
<dbReference type="PANTHER" id="PTHR13031">
    <property type="entry name" value="RIBONUCLEASE P SUBUNIT P30"/>
    <property type="match status" value="1"/>
</dbReference>
<proteinExistence type="inferred from homology"/>
<dbReference type="GO" id="GO:0005840">
    <property type="term" value="C:ribosome"/>
    <property type="evidence" value="ECO:0007669"/>
    <property type="project" value="InterPro"/>
</dbReference>
<dbReference type="GO" id="GO:0006412">
    <property type="term" value="P:translation"/>
    <property type="evidence" value="ECO:0007669"/>
    <property type="project" value="InterPro"/>
</dbReference>
<reference evidence="13" key="1">
    <citation type="journal article" date="2016" name="Nat. Commun.">
        <title>The channel catfish genome sequence provides insights into the evolution of scale formation in teleosts.</title>
        <authorList>
            <person name="Liu Z."/>
            <person name="Liu S."/>
            <person name="Yao J."/>
            <person name="Bao L."/>
            <person name="Zhang J."/>
            <person name="Li Y."/>
            <person name="Jiang C."/>
            <person name="Sun L."/>
            <person name="Wang R."/>
            <person name="Zhang Y."/>
            <person name="Zhou T."/>
            <person name="Zeng Q."/>
            <person name="Fu Q."/>
            <person name="Gao S."/>
            <person name="Li N."/>
            <person name="Koren S."/>
            <person name="Jiang Y."/>
            <person name="Zimin A."/>
            <person name="Xu P."/>
            <person name="Phillippy A.M."/>
            <person name="Geng X."/>
            <person name="Song L."/>
            <person name="Sun F."/>
            <person name="Li C."/>
            <person name="Wang X."/>
            <person name="Chen A."/>
            <person name="Jin Y."/>
            <person name="Yuan Z."/>
            <person name="Yang Y."/>
            <person name="Tan S."/>
            <person name="Peatman E."/>
            <person name="Lu J."/>
            <person name="Qin Z."/>
            <person name="Dunham R."/>
            <person name="Li Z."/>
            <person name="Sonstegard T."/>
            <person name="Feng J."/>
            <person name="Danzmann R.G."/>
            <person name="Schroeder S."/>
            <person name="Scheffler B."/>
            <person name="Duke M.V."/>
            <person name="Ballard L."/>
            <person name="Kucuktas H."/>
            <person name="Kaltenboeck L."/>
            <person name="Liu H."/>
            <person name="Armbruster J."/>
            <person name="Xie Y."/>
            <person name="Kirby M.L."/>
            <person name="Tian Y."/>
            <person name="Flanagan M.E."/>
            <person name="Mu W."/>
            <person name="Waldbieser G.C."/>
        </authorList>
    </citation>
    <scope>NUCLEOTIDE SEQUENCE [LARGE SCALE GENOMIC DNA]</scope>
    <source>
        <strain evidence="13">SDA103</strain>
    </source>
</reference>
<evidence type="ECO:0000256" key="2">
    <source>
        <dbReference type="ARBA" id="ARBA00007331"/>
    </source>
</evidence>
<name>A0A2D0SC56_ICTPU</name>
<dbReference type="Proteomes" id="UP000221080">
    <property type="component" value="Chromosome 13"/>
</dbReference>
<comment type="subcellular location">
    <subcellularLocation>
        <location evidence="1">Nucleus</location>
        <location evidence="1">Nucleolus</location>
    </subcellularLocation>
</comment>
<dbReference type="GO" id="GO:0003735">
    <property type="term" value="F:structural constituent of ribosome"/>
    <property type="evidence" value="ECO:0007669"/>
    <property type="project" value="InterPro"/>
</dbReference>
<evidence type="ECO:0000256" key="3">
    <source>
        <dbReference type="ARBA" id="ARBA00022552"/>
    </source>
</evidence>
<dbReference type="PROSITE" id="PS00962">
    <property type="entry name" value="RIBOSOMAL_S2_1"/>
    <property type="match status" value="1"/>
</dbReference>
<dbReference type="InterPro" id="IPR016195">
    <property type="entry name" value="Pol/histidinol_Pase-like"/>
</dbReference>
<keyword evidence="6" id="KW-0007">Acetylation</keyword>
<dbReference type="OrthoDB" id="17948at2759"/>
<keyword evidence="4" id="KW-0597">Phosphoprotein</keyword>
<dbReference type="OMA" id="CYGPGIT"/>
<dbReference type="InterPro" id="IPR002738">
    <property type="entry name" value="RNase_P_p30"/>
</dbReference>
<keyword evidence="7" id="KW-0539">Nucleus</keyword>
<comment type="similarity">
    <text evidence="2">Belongs to the eukaryotic/archaeal RNase P protein component 3 family.</text>
</comment>